<accession>W1P1L8</accession>
<dbReference type="InterPro" id="IPR011249">
    <property type="entry name" value="Metalloenz_LuxS/M16"/>
</dbReference>
<dbReference type="PROSITE" id="PS00143">
    <property type="entry name" value="INSULINASE"/>
    <property type="match status" value="1"/>
</dbReference>
<dbReference type="GO" id="GO:0043171">
    <property type="term" value="P:peptide catabolic process"/>
    <property type="evidence" value="ECO:0000318"/>
    <property type="project" value="GO_Central"/>
</dbReference>
<evidence type="ECO:0000259" key="10">
    <source>
        <dbReference type="Pfam" id="PF16187"/>
    </source>
</evidence>
<evidence type="ECO:0000256" key="6">
    <source>
        <dbReference type="ARBA" id="ARBA00023049"/>
    </source>
</evidence>
<name>W1P1L8_AMBTC</name>
<evidence type="ECO:0000256" key="7">
    <source>
        <dbReference type="RuleBase" id="RU004447"/>
    </source>
</evidence>
<dbReference type="GO" id="GO:0005739">
    <property type="term" value="C:mitochondrion"/>
    <property type="evidence" value="ECO:0000318"/>
    <property type="project" value="GO_Central"/>
</dbReference>
<dbReference type="Pfam" id="PF00675">
    <property type="entry name" value="Peptidase_M16"/>
    <property type="match status" value="1"/>
</dbReference>
<dbReference type="MEROPS" id="M16.A01"/>
<keyword evidence="5" id="KW-0862">Zinc</keyword>
<evidence type="ECO:0000313" key="11">
    <source>
        <dbReference type="EMBL" id="ERN00845.1"/>
    </source>
</evidence>
<dbReference type="eggNOG" id="KOG0959">
    <property type="taxonomic scope" value="Eukaryota"/>
</dbReference>
<sequence length="581" mass="66878">MERSINGGDLRGNERVEILKPRIDKREFRRIVLSNSLEVLLISDPDTDKCAASMGVRVGSFSDPEGLEGLAHFLEHMLFYASEKYPQEDSYSKYIAEHGGYTNAFTDDEHTNFHFDVMTEYFEEALDRFAQFFVKPLMSPDATMREINAVDSEHQKNLLTDYCRMDQLERHLSARDHPYHKFGCGNLSTLAVGPKSRGLDTRDELLKFYEKFYSANLMHLVVYGRDCLDDIQKLVEEKFLAVRNTERSCSIFRGHPCASEHLQILVRAVPVKEGHKLRIVWPVTPDIWHYKEGPCMYLSHLIGHEAEGSLFFLLKKFGWATSLYAGEGNWTNEYSFFVVSIHLTDAGQEHMEDIVGLLFKYINLLKECGVERWIFDEICAIGETMFHFQDKFPPIHHVVAIACNMLFYPPQDWLAASSLLSVFNPDSIRGILEELTPKNVRIFWESKKFDACTNMTELWYGTAYTVEKISDILIQRWIDGAPNDKLSLPAPNMFIPTDLSLKNGLEKAKYPVLLRKSSFSRLWFKADTMFFSPKAFVKIDFNCPESAHSPEARVFKAIFTRLIVDYLNEYGKPVAAFQSDV</sequence>
<dbReference type="HOGENOM" id="CLU_004639_1_3_1"/>
<dbReference type="GO" id="GO:0005829">
    <property type="term" value="C:cytosol"/>
    <property type="evidence" value="ECO:0000318"/>
    <property type="project" value="GO_Central"/>
</dbReference>
<dbReference type="GO" id="GO:0051603">
    <property type="term" value="P:proteolysis involved in protein catabolic process"/>
    <property type="evidence" value="ECO:0000318"/>
    <property type="project" value="GO_Central"/>
</dbReference>
<evidence type="ECO:0000313" key="12">
    <source>
        <dbReference type="Proteomes" id="UP000017836"/>
    </source>
</evidence>
<comment type="similarity">
    <text evidence="1 7">Belongs to the peptidase M16 family.</text>
</comment>
<dbReference type="GO" id="GO:0046872">
    <property type="term" value="F:metal ion binding"/>
    <property type="evidence" value="ECO:0007669"/>
    <property type="project" value="UniProtKB-KW"/>
</dbReference>
<evidence type="ECO:0000256" key="2">
    <source>
        <dbReference type="ARBA" id="ARBA00022670"/>
    </source>
</evidence>
<evidence type="ECO:0000256" key="1">
    <source>
        <dbReference type="ARBA" id="ARBA00007261"/>
    </source>
</evidence>
<evidence type="ECO:0000256" key="5">
    <source>
        <dbReference type="ARBA" id="ARBA00022833"/>
    </source>
</evidence>
<gene>
    <name evidence="11" type="ORF">AMTR_s00103p00084150</name>
</gene>
<keyword evidence="2" id="KW-0645">Protease</keyword>
<organism evidence="11 12">
    <name type="scientific">Amborella trichopoda</name>
    <dbReference type="NCBI Taxonomy" id="13333"/>
    <lineage>
        <taxon>Eukaryota</taxon>
        <taxon>Viridiplantae</taxon>
        <taxon>Streptophyta</taxon>
        <taxon>Embryophyta</taxon>
        <taxon>Tracheophyta</taxon>
        <taxon>Spermatophyta</taxon>
        <taxon>Magnoliopsida</taxon>
        <taxon>Amborellales</taxon>
        <taxon>Amborellaceae</taxon>
        <taxon>Amborella</taxon>
    </lineage>
</organism>
<keyword evidence="12" id="KW-1185">Reference proteome</keyword>
<dbReference type="InterPro" id="IPR032632">
    <property type="entry name" value="Peptidase_M16_M"/>
</dbReference>
<dbReference type="EMBL" id="KI394805">
    <property type="protein sequence ID" value="ERN00845.1"/>
    <property type="molecule type" value="Genomic_DNA"/>
</dbReference>
<dbReference type="Gramene" id="ERN00845">
    <property type="protein sequence ID" value="ERN00845"/>
    <property type="gene ID" value="AMTR_s00103p00084150"/>
</dbReference>
<dbReference type="OMA" id="ENICHET"/>
<dbReference type="InterPro" id="IPR007863">
    <property type="entry name" value="Peptidase_M16_C"/>
</dbReference>
<dbReference type="InterPro" id="IPR050626">
    <property type="entry name" value="Peptidase_M16"/>
</dbReference>
<dbReference type="Gene3D" id="3.30.830.10">
    <property type="entry name" value="Metalloenzyme, LuxS/M16 peptidase-like"/>
    <property type="match status" value="3"/>
</dbReference>
<evidence type="ECO:0008006" key="13">
    <source>
        <dbReference type="Google" id="ProtNLM"/>
    </source>
</evidence>
<dbReference type="FunFam" id="3.30.830.10:FF:000005">
    <property type="entry name" value="nardilysin isoform X1"/>
    <property type="match status" value="1"/>
</dbReference>
<dbReference type="PANTHER" id="PTHR43690:SF18">
    <property type="entry name" value="INSULIN-DEGRADING ENZYME-RELATED"/>
    <property type="match status" value="1"/>
</dbReference>
<keyword evidence="6" id="KW-0482">Metalloprotease</keyword>
<feature type="domain" description="Peptidase M16 N-terminal" evidence="8">
    <location>
        <begin position="39"/>
        <end position="173"/>
    </location>
</feature>
<feature type="domain" description="Peptidase M16 C-terminal" evidence="9">
    <location>
        <begin position="201"/>
        <end position="379"/>
    </location>
</feature>
<dbReference type="InterPro" id="IPR001431">
    <property type="entry name" value="Pept_M16_Zn_BS"/>
</dbReference>
<evidence type="ECO:0000259" key="9">
    <source>
        <dbReference type="Pfam" id="PF05193"/>
    </source>
</evidence>
<reference evidence="12" key="1">
    <citation type="journal article" date="2013" name="Science">
        <title>The Amborella genome and the evolution of flowering plants.</title>
        <authorList>
            <consortium name="Amborella Genome Project"/>
        </authorList>
    </citation>
    <scope>NUCLEOTIDE SEQUENCE [LARGE SCALE GENOMIC DNA]</scope>
</reference>
<protein>
    <recommendedName>
        <fullName evidence="13">Peptidase M16 N-terminal domain-containing protein</fullName>
    </recommendedName>
</protein>
<dbReference type="PANTHER" id="PTHR43690">
    <property type="entry name" value="NARDILYSIN"/>
    <property type="match status" value="1"/>
</dbReference>
<evidence type="ECO:0000259" key="8">
    <source>
        <dbReference type="Pfam" id="PF00675"/>
    </source>
</evidence>
<dbReference type="FunFam" id="3.30.830.10:FF:000004">
    <property type="entry name" value="Putative insulin-degrading enzyme"/>
    <property type="match status" value="1"/>
</dbReference>
<dbReference type="Pfam" id="PF05193">
    <property type="entry name" value="Peptidase_M16_C"/>
    <property type="match status" value="1"/>
</dbReference>
<keyword evidence="4" id="KW-0378">Hydrolase</keyword>
<evidence type="ECO:0000256" key="3">
    <source>
        <dbReference type="ARBA" id="ARBA00022723"/>
    </source>
</evidence>
<dbReference type="GO" id="GO:0004222">
    <property type="term" value="F:metalloendopeptidase activity"/>
    <property type="evidence" value="ECO:0000318"/>
    <property type="project" value="GO_Central"/>
</dbReference>
<evidence type="ECO:0000256" key="4">
    <source>
        <dbReference type="ARBA" id="ARBA00022801"/>
    </source>
</evidence>
<dbReference type="AlphaFoldDB" id="W1P1L8"/>
<dbReference type="Pfam" id="PF16187">
    <property type="entry name" value="Peptidase_M16_M"/>
    <property type="match status" value="1"/>
</dbReference>
<dbReference type="STRING" id="13333.W1P1L8"/>
<dbReference type="Proteomes" id="UP000017836">
    <property type="component" value="Unassembled WGS sequence"/>
</dbReference>
<keyword evidence="3" id="KW-0479">Metal-binding</keyword>
<dbReference type="InterPro" id="IPR011765">
    <property type="entry name" value="Pept_M16_N"/>
</dbReference>
<proteinExistence type="inferred from homology"/>
<dbReference type="SUPFAM" id="SSF63411">
    <property type="entry name" value="LuxS/MPP-like metallohydrolase"/>
    <property type="match status" value="3"/>
</dbReference>
<feature type="domain" description="Peptidase M16 middle/third" evidence="10">
    <location>
        <begin position="386"/>
        <end position="570"/>
    </location>
</feature>